<comment type="caution">
    <text evidence="5">The sequence shown here is derived from an EMBL/GenBank/DDBJ whole genome shotgun (WGS) entry which is preliminary data.</text>
</comment>
<proteinExistence type="predicted"/>
<keyword evidence="4" id="KW-1133">Transmembrane helix</keyword>
<dbReference type="Proteomes" id="UP000663833">
    <property type="component" value="Unassembled WGS sequence"/>
</dbReference>
<reference evidence="5" key="1">
    <citation type="submission" date="2021-02" db="EMBL/GenBank/DDBJ databases">
        <authorList>
            <person name="Nowell W R."/>
        </authorList>
    </citation>
    <scope>NUCLEOTIDE SEQUENCE</scope>
</reference>
<evidence type="ECO:0000256" key="2">
    <source>
        <dbReference type="ARBA" id="ARBA00022803"/>
    </source>
</evidence>
<dbReference type="InterPro" id="IPR019734">
    <property type="entry name" value="TPR_rpt"/>
</dbReference>
<dbReference type="AlphaFoldDB" id="A0A817YNG5"/>
<dbReference type="Pfam" id="PF13424">
    <property type="entry name" value="TPR_12"/>
    <property type="match status" value="1"/>
</dbReference>
<feature type="transmembrane region" description="Helical" evidence="4">
    <location>
        <begin position="146"/>
        <end position="165"/>
    </location>
</feature>
<dbReference type="PROSITE" id="PS50005">
    <property type="entry name" value="TPR"/>
    <property type="match status" value="1"/>
</dbReference>
<protein>
    <submittedName>
        <fullName evidence="5">Uncharacterized protein</fullName>
    </submittedName>
</protein>
<feature type="repeat" description="TPR" evidence="3">
    <location>
        <begin position="38"/>
        <end position="71"/>
    </location>
</feature>
<sequence>MLGMMKNNQGGYQQAVTFYEKSLEIKRKTLPEDDVSLAPTYGNIGLVYDNMGEYSKALEYYEKSLKIKEISLPPTHPNLAASYNNIGHSYEDMQEYSKLVGLCNGELKDNFIIISNLFLSVDLLLSFFCSRYSIMMLGMIGKWLRIKLGATYNYLIMFYCIRVSINNNKMYVHIDQQQ</sequence>
<dbReference type="Gene3D" id="1.25.40.10">
    <property type="entry name" value="Tetratricopeptide repeat domain"/>
    <property type="match status" value="1"/>
</dbReference>
<dbReference type="PROSITE" id="PS50293">
    <property type="entry name" value="TPR_REGION"/>
    <property type="match status" value="1"/>
</dbReference>
<dbReference type="SMART" id="SM00028">
    <property type="entry name" value="TPR"/>
    <property type="match status" value="2"/>
</dbReference>
<dbReference type="PANTHER" id="PTHR45641">
    <property type="entry name" value="TETRATRICOPEPTIDE REPEAT PROTEIN (AFU_ORTHOLOGUE AFUA_6G03870)"/>
    <property type="match status" value="1"/>
</dbReference>
<evidence type="ECO:0000256" key="4">
    <source>
        <dbReference type="SAM" id="Phobius"/>
    </source>
</evidence>
<dbReference type="EMBL" id="CAJNYD010001956">
    <property type="protein sequence ID" value="CAF3383621.1"/>
    <property type="molecule type" value="Genomic_DNA"/>
</dbReference>
<evidence type="ECO:0000256" key="1">
    <source>
        <dbReference type="ARBA" id="ARBA00022737"/>
    </source>
</evidence>
<dbReference type="PANTHER" id="PTHR45641:SF1">
    <property type="entry name" value="AAA+ ATPASE DOMAIN-CONTAINING PROTEIN"/>
    <property type="match status" value="1"/>
</dbReference>
<dbReference type="InterPro" id="IPR011990">
    <property type="entry name" value="TPR-like_helical_dom_sf"/>
</dbReference>
<keyword evidence="4" id="KW-0812">Transmembrane</keyword>
<keyword evidence="4" id="KW-0472">Membrane</keyword>
<organism evidence="5 6">
    <name type="scientific">Rotaria socialis</name>
    <dbReference type="NCBI Taxonomy" id="392032"/>
    <lineage>
        <taxon>Eukaryota</taxon>
        <taxon>Metazoa</taxon>
        <taxon>Spiralia</taxon>
        <taxon>Gnathifera</taxon>
        <taxon>Rotifera</taxon>
        <taxon>Eurotatoria</taxon>
        <taxon>Bdelloidea</taxon>
        <taxon>Philodinida</taxon>
        <taxon>Philodinidae</taxon>
        <taxon>Rotaria</taxon>
    </lineage>
</organism>
<keyword evidence="1" id="KW-0677">Repeat</keyword>
<evidence type="ECO:0000256" key="3">
    <source>
        <dbReference type="PROSITE-ProRule" id="PRU00339"/>
    </source>
</evidence>
<evidence type="ECO:0000313" key="5">
    <source>
        <dbReference type="EMBL" id="CAF3383621.1"/>
    </source>
</evidence>
<evidence type="ECO:0000313" key="6">
    <source>
        <dbReference type="Proteomes" id="UP000663833"/>
    </source>
</evidence>
<feature type="transmembrane region" description="Helical" evidence="4">
    <location>
        <begin position="111"/>
        <end position="134"/>
    </location>
</feature>
<accession>A0A817YNG5</accession>
<dbReference type="SUPFAM" id="SSF48452">
    <property type="entry name" value="TPR-like"/>
    <property type="match status" value="1"/>
</dbReference>
<keyword evidence="2 3" id="KW-0802">TPR repeat</keyword>
<name>A0A817YNG5_9BILA</name>
<gene>
    <name evidence="5" type="ORF">LUA448_LOCUS16004</name>
</gene>